<accession>A0A0R0LY08</accession>
<keyword evidence="2" id="KW-1185">Reference proteome</keyword>
<protein>
    <submittedName>
        <fullName evidence="1">Uncharacterized protein</fullName>
    </submittedName>
</protein>
<sequence length="42" mass="4792">MVPSAIPHGYFLKIDYIFIIIIHIKGTGCLLKYKTNLPKMIS</sequence>
<proteinExistence type="predicted"/>
<dbReference type="EMBL" id="LGUB01000117">
    <property type="protein sequence ID" value="KRH94205.1"/>
    <property type="molecule type" value="Genomic_DNA"/>
</dbReference>
<evidence type="ECO:0000313" key="2">
    <source>
        <dbReference type="Proteomes" id="UP000051530"/>
    </source>
</evidence>
<organism evidence="1 2">
    <name type="scientific">Pseudoloma neurophilia</name>
    <dbReference type="NCBI Taxonomy" id="146866"/>
    <lineage>
        <taxon>Eukaryota</taxon>
        <taxon>Fungi</taxon>
        <taxon>Fungi incertae sedis</taxon>
        <taxon>Microsporidia</taxon>
        <taxon>Pseudoloma</taxon>
    </lineage>
</organism>
<reference evidence="1 2" key="1">
    <citation type="submission" date="2015-07" db="EMBL/GenBank/DDBJ databases">
        <title>The genome of Pseudoloma neurophilia, a relevant intracellular parasite of the zebrafish.</title>
        <authorList>
            <person name="Ndikumana S."/>
            <person name="Pelin A."/>
            <person name="Sanders J."/>
            <person name="Corradi N."/>
        </authorList>
    </citation>
    <scope>NUCLEOTIDE SEQUENCE [LARGE SCALE GENOMIC DNA]</scope>
    <source>
        <strain evidence="1 2">MK1</strain>
    </source>
</reference>
<dbReference type="Proteomes" id="UP000051530">
    <property type="component" value="Unassembled WGS sequence"/>
</dbReference>
<evidence type="ECO:0000313" key="1">
    <source>
        <dbReference type="EMBL" id="KRH94205.1"/>
    </source>
</evidence>
<dbReference type="AlphaFoldDB" id="A0A0R0LY08"/>
<comment type="caution">
    <text evidence="1">The sequence shown here is derived from an EMBL/GenBank/DDBJ whole genome shotgun (WGS) entry which is preliminary data.</text>
</comment>
<name>A0A0R0LY08_9MICR</name>
<gene>
    <name evidence="1" type="ORF">M153_3400005122</name>
</gene>
<dbReference type="VEuPathDB" id="MicrosporidiaDB:M153_3400005122"/>